<gene>
    <name evidence="7" type="ORF">EA473_10020</name>
</gene>
<accession>A0A3N6LW64</accession>
<dbReference type="SUPFAM" id="SSF52210">
    <property type="entry name" value="Succinyl-CoA synthetase domains"/>
    <property type="match status" value="2"/>
</dbReference>
<dbReference type="InterPro" id="IPR003781">
    <property type="entry name" value="CoA-bd"/>
</dbReference>
<dbReference type="SUPFAM" id="SSF51735">
    <property type="entry name" value="NAD(P)-binding Rossmann-fold domains"/>
    <property type="match status" value="1"/>
</dbReference>
<evidence type="ECO:0000313" key="8">
    <source>
        <dbReference type="Proteomes" id="UP000282323"/>
    </source>
</evidence>
<dbReference type="InterPro" id="IPR051538">
    <property type="entry name" value="Acyl-CoA_Synth/Transferase"/>
</dbReference>
<dbReference type="PANTHER" id="PTHR43334">
    <property type="entry name" value="ACETATE--COA LIGASE [ADP-FORMING]"/>
    <property type="match status" value="1"/>
</dbReference>
<evidence type="ECO:0000313" key="7">
    <source>
        <dbReference type="EMBL" id="RQG94828.1"/>
    </source>
</evidence>
<keyword evidence="8" id="KW-1185">Reference proteome</keyword>
<evidence type="ECO:0000256" key="4">
    <source>
        <dbReference type="ARBA" id="ARBA00022741"/>
    </source>
</evidence>
<dbReference type="Gene3D" id="3.40.50.261">
    <property type="entry name" value="Succinyl-CoA synthetase domains"/>
    <property type="match status" value="2"/>
</dbReference>
<dbReference type="AlphaFoldDB" id="A0A3N6LW64"/>
<organism evidence="7 8">
    <name type="scientific">Natrarchaeobius chitinivorans</name>
    <dbReference type="NCBI Taxonomy" id="1679083"/>
    <lineage>
        <taxon>Archaea</taxon>
        <taxon>Methanobacteriati</taxon>
        <taxon>Methanobacteriota</taxon>
        <taxon>Stenosarchaea group</taxon>
        <taxon>Halobacteria</taxon>
        <taxon>Halobacteriales</taxon>
        <taxon>Natrialbaceae</taxon>
        <taxon>Natrarchaeobius</taxon>
    </lineage>
</organism>
<dbReference type="Pfam" id="PF13380">
    <property type="entry name" value="CoA_binding_2"/>
    <property type="match status" value="1"/>
</dbReference>
<dbReference type="Proteomes" id="UP000282323">
    <property type="component" value="Unassembled WGS sequence"/>
</dbReference>
<dbReference type="GO" id="GO:0005524">
    <property type="term" value="F:ATP binding"/>
    <property type="evidence" value="ECO:0007669"/>
    <property type="project" value="UniProtKB-KW"/>
</dbReference>
<dbReference type="OrthoDB" id="18103at2157"/>
<keyword evidence="3" id="KW-0436">Ligase</keyword>
<evidence type="ECO:0000259" key="6">
    <source>
        <dbReference type="SMART" id="SM00881"/>
    </source>
</evidence>
<dbReference type="GO" id="GO:0043758">
    <property type="term" value="F:acetate-CoA ligase (ADP-forming) activity"/>
    <property type="evidence" value="ECO:0007669"/>
    <property type="project" value="UniProtKB-EC"/>
</dbReference>
<comment type="catalytic activity">
    <reaction evidence="1">
        <text>acetate + ATP + CoA = acetyl-CoA + ADP + phosphate</text>
        <dbReference type="Rhea" id="RHEA:15081"/>
        <dbReference type="ChEBI" id="CHEBI:30089"/>
        <dbReference type="ChEBI" id="CHEBI:30616"/>
        <dbReference type="ChEBI" id="CHEBI:43474"/>
        <dbReference type="ChEBI" id="CHEBI:57287"/>
        <dbReference type="ChEBI" id="CHEBI:57288"/>
        <dbReference type="ChEBI" id="CHEBI:456216"/>
        <dbReference type="EC" id="6.2.1.13"/>
    </reaction>
</comment>
<feature type="domain" description="CoA-binding" evidence="6">
    <location>
        <begin position="6"/>
        <end position="99"/>
    </location>
</feature>
<keyword evidence="5" id="KW-0067">ATP-binding</keyword>
<dbReference type="PANTHER" id="PTHR43334:SF1">
    <property type="entry name" value="3-HYDROXYPROPIONATE--COA LIGASE [ADP-FORMING]"/>
    <property type="match status" value="1"/>
</dbReference>
<dbReference type="InterPro" id="IPR032875">
    <property type="entry name" value="Succ_CoA_lig_flav_dom"/>
</dbReference>
<keyword evidence="4" id="KW-0547">Nucleotide-binding</keyword>
<name>A0A3N6LW64_NATCH</name>
<reference evidence="7 8" key="1">
    <citation type="submission" date="2018-10" db="EMBL/GenBank/DDBJ databases">
        <title>Natrarchaeobius chitinivorans gen. nov., sp. nov., and Natrarchaeobius haloalkaliphilus sp. nov., alkaliphilic, chitin-utilizing haloarchaea from hypersaline alkaline lakes.</title>
        <authorList>
            <person name="Sorokin D.Y."/>
            <person name="Elcheninov A.G."/>
            <person name="Kostrikina N.A."/>
            <person name="Bale N.J."/>
            <person name="Sinninghe Damste J.S."/>
            <person name="Khijniak T.V."/>
            <person name="Kublanov I.V."/>
            <person name="Toshchakov S.V."/>
        </authorList>
    </citation>
    <scope>NUCLEOTIDE SEQUENCE [LARGE SCALE GENOMIC DNA]</scope>
    <source>
        <strain evidence="7 8">AArcht4T</strain>
    </source>
</reference>
<comment type="caution">
    <text evidence="7">The sequence shown here is derived from an EMBL/GenBank/DDBJ whole genome shotgun (WGS) entry which is preliminary data.</text>
</comment>
<evidence type="ECO:0000256" key="5">
    <source>
        <dbReference type="ARBA" id="ARBA00022840"/>
    </source>
</evidence>
<dbReference type="InterPro" id="IPR036291">
    <property type="entry name" value="NAD(P)-bd_dom_sf"/>
</dbReference>
<sequence length="460" mass="48301">MSLSRLFEPESIAVIGASADEGKIGYAAMDNIRSFDGRVYPVNPSTGELFGHRCYDAIDEVDDRVDLALSCVPRQVTPAVVEECGEADVGGVVVYAAGFSEHTEEGSELEAEIVATAREHDLAVLGPNTSGFINANDGVIASFVSDTDAVPAGNVAVVAQSGGINHVLMFMAENNRVGISKAIGLGNAADTDFAEVITYLDADDDTESILLHVEGTDDARALLETCRGVETPVSIYKVGREDVTDFAASHTGSMVGDYQLYEAGCAQYGVPMVDSCQELLDVGNAFASLPEPDGSNVALVTGQAGPGIAITDRLKRAGTTLPSLSERTCETIDDILPGLTYTSNPVDTGQPPDPAAYETLLGAIAEDEAVDILLVYQLYEERVEYPVDILEGLVEDTGVPAVFATTGPSDAVDDAVERFHSAGIPAFQSPERGAEAVNALATYAEMKTDSPTVTTAGSER</sequence>
<evidence type="ECO:0000256" key="3">
    <source>
        <dbReference type="ARBA" id="ARBA00022598"/>
    </source>
</evidence>
<dbReference type="Pfam" id="PF13607">
    <property type="entry name" value="Succ_CoA_lig"/>
    <property type="match status" value="1"/>
</dbReference>
<protein>
    <recommendedName>
        <fullName evidence="2">acetate--CoA ligase (ADP-forming)</fullName>
        <ecNumber evidence="2">6.2.1.13</ecNumber>
    </recommendedName>
</protein>
<dbReference type="RefSeq" id="WP_124195488.1">
    <property type="nucleotide sequence ID" value="NZ_REGA01000007.1"/>
</dbReference>
<proteinExistence type="predicted"/>
<dbReference type="Gene3D" id="3.40.50.720">
    <property type="entry name" value="NAD(P)-binding Rossmann-like Domain"/>
    <property type="match status" value="1"/>
</dbReference>
<dbReference type="EMBL" id="REGA01000007">
    <property type="protein sequence ID" value="RQG94828.1"/>
    <property type="molecule type" value="Genomic_DNA"/>
</dbReference>
<dbReference type="SMART" id="SM00881">
    <property type="entry name" value="CoA_binding"/>
    <property type="match status" value="1"/>
</dbReference>
<dbReference type="InterPro" id="IPR016102">
    <property type="entry name" value="Succinyl-CoA_synth-like"/>
</dbReference>
<evidence type="ECO:0000256" key="2">
    <source>
        <dbReference type="ARBA" id="ARBA00012957"/>
    </source>
</evidence>
<dbReference type="EC" id="6.2.1.13" evidence="2"/>
<evidence type="ECO:0000256" key="1">
    <source>
        <dbReference type="ARBA" id="ARBA00001619"/>
    </source>
</evidence>